<evidence type="ECO:0000256" key="2">
    <source>
        <dbReference type="ARBA" id="ARBA00022741"/>
    </source>
</evidence>
<organism evidence="5 6">
    <name type="scientific">Salmonella enterica subsp. enterica serovar Rubislaw str. A4-653</name>
    <dbReference type="NCBI Taxonomy" id="913081"/>
    <lineage>
        <taxon>Bacteria</taxon>
        <taxon>Pseudomonadati</taxon>
        <taxon>Pseudomonadota</taxon>
        <taxon>Gammaproteobacteria</taxon>
        <taxon>Enterobacterales</taxon>
        <taxon>Enterobacteriaceae</taxon>
        <taxon>Salmonella</taxon>
    </lineage>
</organism>
<dbReference type="InterPro" id="IPR001482">
    <property type="entry name" value="T2SS/T4SS_dom"/>
</dbReference>
<keyword evidence="3" id="KW-0067">ATP-binding</keyword>
<dbReference type="PANTHER" id="PTHR30258">
    <property type="entry name" value="TYPE II SECRETION SYSTEM PROTEIN GSPE-RELATED"/>
    <property type="match status" value="1"/>
</dbReference>
<gene>
    <name evidence="5" type="ORF">LTSERUB_0218</name>
</gene>
<dbReference type="CDD" id="cd01129">
    <property type="entry name" value="PulE-GspE-like"/>
    <property type="match status" value="1"/>
</dbReference>
<dbReference type="GO" id="GO:0005886">
    <property type="term" value="C:plasma membrane"/>
    <property type="evidence" value="ECO:0007669"/>
    <property type="project" value="TreeGrafter"/>
</dbReference>
<evidence type="ECO:0000256" key="3">
    <source>
        <dbReference type="ARBA" id="ARBA00022840"/>
    </source>
</evidence>
<proteinExistence type="inferred from homology"/>
<keyword evidence="2" id="KW-0547">Nucleotide-binding</keyword>
<evidence type="ECO:0000313" key="6">
    <source>
        <dbReference type="Proteomes" id="UP000004903"/>
    </source>
</evidence>
<dbReference type="Gene3D" id="3.30.450.90">
    <property type="match status" value="1"/>
</dbReference>
<dbReference type="PATRIC" id="fig|913081.3.peg.250"/>
<dbReference type="GO" id="GO:0016887">
    <property type="term" value="F:ATP hydrolysis activity"/>
    <property type="evidence" value="ECO:0007669"/>
    <property type="project" value="TreeGrafter"/>
</dbReference>
<evidence type="ECO:0000259" key="4">
    <source>
        <dbReference type="PROSITE" id="PS00662"/>
    </source>
</evidence>
<dbReference type="Gene3D" id="3.40.50.300">
    <property type="entry name" value="P-loop containing nucleotide triphosphate hydrolases"/>
    <property type="match status" value="1"/>
</dbReference>
<dbReference type="NCBIfam" id="NF007755">
    <property type="entry name" value="PRK10436.1"/>
    <property type="match status" value="1"/>
</dbReference>
<dbReference type="PANTHER" id="PTHR30258:SF1">
    <property type="entry name" value="PROTEIN TRANSPORT PROTEIN HOFB HOMOLOG"/>
    <property type="match status" value="1"/>
</dbReference>
<dbReference type="Proteomes" id="UP000004903">
    <property type="component" value="Unassembled WGS sequence"/>
</dbReference>
<evidence type="ECO:0000256" key="1">
    <source>
        <dbReference type="ARBA" id="ARBA00006611"/>
    </source>
</evidence>
<comment type="caution">
    <text evidence="5">The sequence shown here is derived from an EMBL/GenBank/DDBJ whole genome shotgun (WGS) entry which is preliminary data.</text>
</comment>
<feature type="domain" description="Bacterial type II secretion system protein E" evidence="4">
    <location>
        <begin position="295"/>
        <end position="309"/>
    </location>
</feature>
<dbReference type="PROSITE" id="PS00662">
    <property type="entry name" value="T2SP_E"/>
    <property type="match status" value="1"/>
</dbReference>
<protein>
    <submittedName>
        <fullName evidence="5">Type IV fimbrial assembly, ATPase PilB</fullName>
    </submittedName>
</protein>
<sequence>MKDAQLNTLCQRHQAVLINSASNSITVAINSASNSITSITVAVVDAPSHALLDALHFATQKQIDIVCWTRQQMENHRHKPDQAPSANAAKGGETAAQLLNQTLRSAMAKRASDIHLEPGASRYRIRLRIDGVLHILQDIAKETGLALTARLKVLGNLDIAEHRLPQDGQFTVDLTGDSISFRIATLPCKEGEKVVLRLLHQVEQTLDLDTLGMYGAQLTAFRQALQQPQGLVLVTGPTGSGKTVTLYSALQARNMPGINLCSVEDPIEIPLDGINQTQIHPRAGLTFQNVLRALLRQDPDIIMVGEIRDGDTAEIAIKAAQTGHLVLSTLHTNSTSETLIRLQQMGVARWMISSALTLVVAQRLVRKLCPHCKQRLSDPVVLSPNLWPSALPRWQASGCQHCYHGFYGRTALFEVLTVTPTLRQLIASGASAQALEAHLQQTGTGTLFENGCRAVEQGMTSFEEILRVLGMPHER</sequence>
<name>G5QDE4_SALRU</name>
<comment type="similarity">
    <text evidence="1">Belongs to the GSP E family.</text>
</comment>
<dbReference type="FunFam" id="3.40.50.300:FF:000398">
    <property type="entry name" value="Type IV pilus assembly ATPase PilB"/>
    <property type="match status" value="1"/>
</dbReference>
<dbReference type="AlphaFoldDB" id="G5QDE4"/>
<reference evidence="5 6" key="1">
    <citation type="journal article" date="2011" name="BMC Genomics">
        <title>Genome sequencing reveals diversification of virulence factor content and possible host adaptation in distinct subpopulations of Salmonella enterica.</title>
        <authorList>
            <person name="den Bakker H.C."/>
            <person name="Moreno Switt A.I."/>
            <person name="Govoni G."/>
            <person name="Cummings C.A."/>
            <person name="Ranieri M.L."/>
            <person name="Degoricija L."/>
            <person name="Hoelzer K."/>
            <person name="Rodriguez-Rivera L.D."/>
            <person name="Brown S."/>
            <person name="Bolchacova E."/>
            <person name="Furtado M.R."/>
            <person name="Wiedmann M."/>
        </authorList>
    </citation>
    <scope>NUCLEOTIDE SEQUENCE [LARGE SCALE GENOMIC DNA]</scope>
    <source>
        <strain evidence="5 6">A4-653</strain>
    </source>
</reference>
<evidence type="ECO:0000313" key="5">
    <source>
        <dbReference type="EMBL" id="EHC95856.1"/>
    </source>
</evidence>
<accession>G5QDE4</accession>
<dbReference type="GO" id="GO:0005524">
    <property type="term" value="F:ATP binding"/>
    <property type="evidence" value="ECO:0007669"/>
    <property type="project" value="UniProtKB-KW"/>
</dbReference>
<dbReference type="InterPro" id="IPR027417">
    <property type="entry name" value="P-loop_NTPase"/>
</dbReference>
<dbReference type="EMBL" id="AFCT01000106">
    <property type="protein sequence ID" value="EHC95856.1"/>
    <property type="molecule type" value="Genomic_DNA"/>
</dbReference>
<dbReference type="SUPFAM" id="SSF52540">
    <property type="entry name" value="P-loop containing nucleoside triphosphate hydrolases"/>
    <property type="match status" value="1"/>
</dbReference>
<dbReference type="Pfam" id="PF00437">
    <property type="entry name" value="T2SSE"/>
    <property type="match status" value="1"/>
</dbReference>